<accession>A0A2A2APW1</accession>
<accession>A0A2A2AD21</accession>
<keyword evidence="1" id="KW-1133">Transmembrane helix</keyword>
<name>A0A2A2AD21_9BURK</name>
<reference evidence="4 5" key="1">
    <citation type="submission" date="2017-08" db="EMBL/GenBank/DDBJ databases">
        <title>WGS of Clinical strains of the CDC Group NO-1 linked to zoonotic infections in humans.</title>
        <authorList>
            <person name="Bernier A.-M."/>
            <person name="Bernard K."/>
        </authorList>
    </citation>
    <scope>NUCLEOTIDE SEQUENCE [LARGE SCALE GENOMIC DNA]</scope>
    <source>
        <strain evidence="2 4">NML00-0135</strain>
        <strain evidence="3 5">NML79-0751</strain>
    </source>
</reference>
<keyword evidence="1" id="KW-0472">Membrane</keyword>
<evidence type="ECO:0000313" key="5">
    <source>
        <dbReference type="Proteomes" id="UP000218644"/>
    </source>
</evidence>
<comment type="caution">
    <text evidence="2">The sequence shown here is derived from an EMBL/GenBank/DDBJ whole genome shotgun (WGS) entry which is preliminary data.</text>
</comment>
<evidence type="ECO:0000256" key="1">
    <source>
        <dbReference type="SAM" id="Phobius"/>
    </source>
</evidence>
<evidence type="ECO:0000313" key="4">
    <source>
        <dbReference type="Proteomes" id="UP000218054"/>
    </source>
</evidence>
<protein>
    <submittedName>
        <fullName evidence="2">Uncharacterized protein</fullName>
    </submittedName>
</protein>
<dbReference type="Proteomes" id="UP000218644">
    <property type="component" value="Unassembled WGS sequence"/>
</dbReference>
<sequence length="157" mass="17454">MAACGAALLPPLLWSLYAGWQGRPAALTVGLLLTLASLLCSALAWRHWRRSAQGVLFWNGAAWHWAAGQQQSLEASDQAVATDAQPGLDLEIVWDGQHFMLLRQGPPAWPQAIGRPDGNAAPRWLWIEQAQAPALWSDVRRTLYHWQRLGRRPGARH</sequence>
<feature type="transmembrane region" description="Helical" evidence="1">
    <location>
        <begin position="28"/>
        <end position="45"/>
    </location>
</feature>
<organism evidence="2 4">
    <name type="scientific">Vandammella animalimorsus</name>
    <dbReference type="NCBI Taxonomy" id="2029117"/>
    <lineage>
        <taxon>Bacteria</taxon>
        <taxon>Pseudomonadati</taxon>
        <taxon>Pseudomonadota</taxon>
        <taxon>Betaproteobacteria</taxon>
        <taxon>Burkholderiales</taxon>
        <taxon>Comamonadaceae</taxon>
        <taxon>Vandammella</taxon>
    </lineage>
</organism>
<dbReference type="EMBL" id="NSJB01000010">
    <property type="protein sequence ID" value="PAT36440.1"/>
    <property type="molecule type" value="Genomic_DNA"/>
</dbReference>
<proteinExistence type="predicted"/>
<keyword evidence="1" id="KW-0812">Transmembrane</keyword>
<gene>
    <name evidence="3" type="ORF">CK623_08800</name>
    <name evidence="2" type="ORF">CK625_10860</name>
</gene>
<dbReference type="EMBL" id="NSJD01000013">
    <property type="protein sequence ID" value="PAT39768.1"/>
    <property type="molecule type" value="Genomic_DNA"/>
</dbReference>
<keyword evidence="4" id="KW-1185">Reference proteome</keyword>
<dbReference type="AlphaFoldDB" id="A0A2A2AD21"/>
<evidence type="ECO:0000313" key="3">
    <source>
        <dbReference type="EMBL" id="PAT39768.1"/>
    </source>
</evidence>
<dbReference type="Proteomes" id="UP000218054">
    <property type="component" value="Unassembled WGS sequence"/>
</dbReference>
<evidence type="ECO:0000313" key="2">
    <source>
        <dbReference type="EMBL" id="PAT36440.1"/>
    </source>
</evidence>